<dbReference type="AlphaFoldDB" id="A0A4V2UXP9"/>
<feature type="domain" description="DUF1232" evidence="6">
    <location>
        <begin position="65"/>
        <end position="99"/>
    </location>
</feature>
<comment type="caution">
    <text evidence="7">The sequence shown here is derived from an EMBL/GenBank/DDBJ whole genome shotgun (WGS) entry which is preliminary data.</text>
</comment>
<keyword evidence="4" id="KW-0472">Membrane</keyword>
<evidence type="ECO:0000313" key="8">
    <source>
        <dbReference type="Proteomes" id="UP000294664"/>
    </source>
</evidence>
<gene>
    <name evidence="7" type="ORF">EDC64_107145</name>
</gene>
<keyword evidence="2" id="KW-0812">Transmembrane</keyword>
<evidence type="ECO:0000256" key="1">
    <source>
        <dbReference type="ARBA" id="ARBA00004127"/>
    </source>
</evidence>
<dbReference type="PIRSF" id="PIRSF031804">
    <property type="entry name" value="UCP031804"/>
    <property type="match status" value="1"/>
</dbReference>
<accession>A0A4V2UXP9</accession>
<sequence length="136" mass="14754">MTHTDPINWSTLGADEKRQAEQDERKVRRGFWSKLRRHAAAVPFAEDAVAAYYAAFDRATPLRVRAGLMGALAYFLVPTDVMPDFLPVLGFGDDAAVLFGAIQMLSASILPHHRAAARAAIDDLDEASAAEGSARV</sequence>
<feature type="compositionally biased region" description="Polar residues" evidence="5">
    <location>
        <begin position="1"/>
        <end position="11"/>
    </location>
</feature>
<evidence type="ECO:0000256" key="2">
    <source>
        <dbReference type="ARBA" id="ARBA00022692"/>
    </source>
</evidence>
<name>A0A4V2UXP9_9HYPH</name>
<evidence type="ECO:0000256" key="5">
    <source>
        <dbReference type="SAM" id="MobiDB-lite"/>
    </source>
</evidence>
<proteinExistence type="predicted"/>
<dbReference type="EMBL" id="SMAI01000007">
    <property type="protein sequence ID" value="TCT04328.1"/>
    <property type="molecule type" value="Genomic_DNA"/>
</dbReference>
<dbReference type="RefSeq" id="WP_132031881.1">
    <property type="nucleotide sequence ID" value="NZ_SMAI01000007.1"/>
</dbReference>
<evidence type="ECO:0000259" key="6">
    <source>
        <dbReference type="Pfam" id="PF06803"/>
    </source>
</evidence>
<dbReference type="InterPro" id="IPR010652">
    <property type="entry name" value="DUF1232"/>
</dbReference>
<evidence type="ECO:0000256" key="4">
    <source>
        <dbReference type="ARBA" id="ARBA00023136"/>
    </source>
</evidence>
<keyword evidence="8" id="KW-1185">Reference proteome</keyword>
<dbReference type="OrthoDB" id="9804184at2"/>
<comment type="subcellular location">
    <subcellularLocation>
        <location evidence="1">Endomembrane system</location>
        <topology evidence="1">Multi-pass membrane protein</topology>
    </subcellularLocation>
</comment>
<feature type="region of interest" description="Disordered" evidence="5">
    <location>
        <begin position="1"/>
        <end position="20"/>
    </location>
</feature>
<evidence type="ECO:0000313" key="7">
    <source>
        <dbReference type="EMBL" id="TCT04328.1"/>
    </source>
</evidence>
<dbReference type="Pfam" id="PF06803">
    <property type="entry name" value="DUF1232"/>
    <property type="match status" value="1"/>
</dbReference>
<evidence type="ECO:0000256" key="3">
    <source>
        <dbReference type="ARBA" id="ARBA00022989"/>
    </source>
</evidence>
<reference evidence="7 8" key="1">
    <citation type="submission" date="2019-03" db="EMBL/GenBank/DDBJ databases">
        <title>Genomic Encyclopedia of Type Strains, Phase IV (KMG-IV): sequencing the most valuable type-strain genomes for metagenomic binning, comparative biology and taxonomic classification.</title>
        <authorList>
            <person name="Goeker M."/>
        </authorList>
    </citation>
    <scope>NUCLEOTIDE SEQUENCE [LARGE SCALE GENOMIC DNA]</scope>
    <source>
        <strain evidence="7 8">DSM 9035</strain>
    </source>
</reference>
<dbReference type="GO" id="GO:0012505">
    <property type="term" value="C:endomembrane system"/>
    <property type="evidence" value="ECO:0007669"/>
    <property type="project" value="UniProtKB-SubCell"/>
</dbReference>
<organism evidence="7 8">
    <name type="scientific">Aquabacter spiritensis</name>
    <dbReference type="NCBI Taxonomy" id="933073"/>
    <lineage>
        <taxon>Bacteria</taxon>
        <taxon>Pseudomonadati</taxon>
        <taxon>Pseudomonadota</taxon>
        <taxon>Alphaproteobacteria</taxon>
        <taxon>Hyphomicrobiales</taxon>
        <taxon>Xanthobacteraceae</taxon>
        <taxon>Aquabacter</taxon>
    </lineage>
</organism>
<dbReference type="InterPro" id="IPR016983">
    <property type="entry name" value="UCP031804"/>
</dbReference>
<dbReference type="Proteomes" id="UP000294664">
    <property type="component" value="Unassembled WGS sequence"/>
</dbReference>
<keyword evidence="3" id="KW-1133">Transmembrane helix</keyword>
<protein>
    <submittedName>
        <fullName evidence="7">Uncharacterized membrane protein YkvA (DUF1232 family)</fullName>
    </submittedName>
</protein>